<dbReference type="GO" id="GO:0005524">
    <property type="term" value="F:ATP binding"/>
    <property type="evidence" value="ECO:0007669"/>
    <property type="project" value="UniProtKB-UniRule"/>
</dbReference>
<dbReference type="Gene3D" id="3.30.1490.20">
    <property type="entry name" value="ATP-grasp fold, A domain"/>
    <property type="match status" value="1"/>
</dbReference>
<dbReference type="InterPro" id="IPR011761">
    <property type="entry name" value="ATP-grasp"/>
</dbReference>
<dbReference type="InterPro" id="IPR003806">
    <property type="entry name" value="ATP-grasp_PylC-type"/>
</dbReference>
<feature type="domain" description="ATP-grasp" evidence="2">
    <location>
        <begin position="124"/>
        <end position="302"/>
    </location>
</feature>
<protein>
    <recommendedName>
        <fullName evidence="2">ATP-grasp domain-containing protein</fullName>
    </recommendedName>
</protein>
<dbReference type="InterPro" id="IPR013815">
    <property type="entry name" value="ATP_grasp_subdomain_1"/>
</dbReference>
<dbReference type="AlphaFoldDB" id="A0A2N0VGH7"/>
<evidence type="ECO:0000313" key="4">
    <source>
        <dbReference type="Proteomes" id="UP000233398"/>
    </source>
</evidence>
<dbReference type="OrthoDB" id="650389at2"/>
<keyword evidence="1" id="KW-0547">Nucleotide-binding</keyword>
<dbReference type="Pfam" id="PF02655">
    <property type="entry name" value="ATP-grasp_3"/>
    <property type="match status" value="1"/>
</dbReference>
<organism evidence="3 4">
    <name type="scientific">Rhodohalobacter barkolensis</name>
    <dbReference type="NCBI Taxonomy" id="2053187"/>
    <lineage>
        <taxon>Bacteria</taxon>
        <taxon>Pseudomonadati</taxon>
        <taxon>Balneolota</taxon>
        <taxon>Balneolia</taxon>
        <taxon>Balneolales</taxon>
        <taxon>Balneolaceae</taxon>
        <taxon>Rhodohalobacter</taxon>
    </lineage>
</organism>
<dbReference type="PROSITE" id="PS50975">
    <property type="entry name" value="ATP_GRASP"/>
    <property type="match status" value="1"/>
</dbReference>
<dbReference type="RefSeq" id="WP_101073722.1">
    <property type="nucleotide sequence ID" value="NZ_PISP01000003.1"/>
</dbReference>
<evidence type="ECO:0000313" key="3">
    <source>
        <dbReference type="EMBL" id="PKD43248.1"/>
    </source>
</evidence>
<dbReference type="GO" id="GO:0046872">
    <property type="term" value="F:metal ion binding"/>
    <property type="evidence" value="ECO:0007669"/>
    <property type="project" value="InterPro"/>
</dbReference>
<dbReference type="Gene3D" id="3.30.470.20">
    <property type="entry name" value="ATP-grasp fold, B domain"/>
    <property type="match status" value="1"/>
</dbReference>
<proteinExistence type="predicted"/>
<dbReference type="SUPFAM" id="SSF56059">
    <property type="entry name" value="Glutathione synthetase ATP-binding domain-like"/>
    <property type="match status" value="1"/>
</dbReference>
<evidence type="ECO:0000259" key="2">
    <source>
        <dbReference type="PROSITE" id="PS50975"/>
    </source>
</evidence>
<comment type="caution">
    <text evidence="3">The sequence shown here is derived from an EMBL/GenBank/DDBJ whole genome shotgun (WGS) entry which is preliminary data.</text>
</comment>
<accession>A0A2N0VGH7</accession>
<evidence type="ECO:0000256" key="1">
    <source>
        <dbReference type="PROSITE-ProRule" id="PRU00409"/>
    </source>
</evidence>
<sequence length="382" mass="44979">MKILITDADSRKAYDIINILKNVYNYDLILFSSSGIRFPLPLIYGQKVYKLRSDNSDEFTRDLNSALDEERETDGNFCYMAVSETPTLQLYGYLERKEKYSAAINSLLPDIDSFQLARNKKIFQEYCETHSLPVPRSYNGKIISDLQKEFRPVIAKLNIGAGSVGMKYVEEKEQLYLLEDIDHSEYLVQEKIESDRKIYGAFYLCKNGELISYHGHRRIRTFPEKGGVTVYSKADYNPEIRDAGADLLKRLNWNGFAMIEFMYDLRDHTWKIIELNPRLWGSVMLSEFCNASLLENYVRLCSGEQPVQEPIETERFIRWIFPFDLLNLIKGKIRVAEFFRLNRHNTCYINFTYGKWHKNLIFLLFFTFNSRSITRYFKKVFS</sequence>
<keyword evidence="1" id="KW-0067">ATP-binding</keyword>
<name>A0A2N0VGH7_9BACT</name>
<gene>
    <name evidence="3" type="ORF">CWD77_11580</name>
</gene>
<keyword evidence="4" id="KW-1185">Reference proteome</keyword>
<reference evidence="3 4" key="1">
    <citation type="submission" date="2017-11" db="EMBL/GenBank/DDBJ databases">
        <title>Rhodohalobacter 15182 sp. nov., isolated from a salt lake.</title>
        <authorList>
            <person name="Han S."/>
        </authorList>
    </citation>
    <scope>NUCLEOTIDE SEQUENCE [LARGE SCALE GENOMIC DNA]</scope>
    <source>
        <strain evidence="3 4">15182</strain>
    </source>
</reference>
<dbReference type="Proteomes" id="UP000233398">
    <property type="component" value="Unassembled WGS sequence"/>
</dbReference>
<dbReference type="EMBL" id="PISP01000003">
    <property type="protein sequence ID" value="PKD43248.1"/>
    <property type="molecule type" value="Genomic_DNA"/>
</dbReference>